<name>A0A2I0VV93_9ASPA</name>
<organism evidence="1 2">
    <name type="scientific">Dendrobium catenatum</name>
    <dbReference type="NCBI Taxonomy" id="906689"/>
    <lineage>
        <taxon>Eukaryota</taxon>
        <taxon>Viridiplantae</taxon>
        <taxon>Streptophyta</taxon>
        <taxon>Embryophyta</taxon>
        <taxon>Tracheophyta</taxon>
        <taxon>Spermatophyta</taxon>
        <taxon>Magnoliopsida</taxon>
        <taxon>Liliopsida</taxon>
        <taxon>Asparagales</taxon>
        <taxon>Orchidaceae</taxon>
        <taxon>Epidendroideae</taxon>
        <taxon>Malaxideae</taxon>
        <taxon>Dendrobiinae</taxon>
        <taxon>Dendrobium</taxon>
    </lineage>
</organism>
<sequence>MISPSLSLSLSLSLWTGRSKGIGMDPMGSGFEREILGRGGRKTVRWSSGFVTEGIRLLELVGLVGEGRQGREEEIGSWGELRQWRRCRGRSIRAKASSASI</sequence>
<dbReference type="AlphaFoldDB" id="A0A2I0VV93"/>
<proteinExistence type="predicted"/>
<evidence type="ECO:0000313" key="1">
    <source>
        <dbReference type="EMBL" id="PKU67323.1"/>
    </source>
</evidence>
<evidence type="ECO:0000313" key="2">
    <source>
        <dbReference type="Proteomes" id="UP000233837"/>
    </source>
</evidence>
<dbReference type="EMBL" id="KZ503207">
    <property type="protein sequence ID" value="PKU67323.1"/>
    <property type="molecule type" value="Genomic_DNA"/>
</dbReference>
<accession>A0A2I0VV93</accession>
<reference evidence="1 2" key="1">
    <citation type="journal article" date="2016" name="Sci. Rep.">
        <title>The Dendrobium catenatum Lindl. genome sequence provides insights into polysaccharide synthase, floral development and adaptive evolution.</title>
        <authorList>
            <person name="Zhang G.Q."/>
            <person name="Xu Q."/>
            <person name="Bian C."/>
            <person name="Tsai W.C."/>
            <person name="Yeh C.M."/>
            <person name="Liu K.W."/>
            <person name="Yoshida K."/>
            <person name="Zhang L.S."/>
            <person name="Chang S.B."/>
            <person name="Chen F."/>
            <person name="Shi Y."/>
            <person name="Su Y.Y."/>
            <person name="Zhang Y.Q."/>
            <person name="Chen L.J."/>
            <person name="Yin Y."/>
            <person name="Lin M."/>
            <person name="Huang H."/>
            <person name="Deng H."/>
            <person name="Wang Z.W."/>
            <person name="Zhu S.L."/>
            <person name="Zhao X."/>
            <person name="Deng C."/>
            <person name="Niu S.C."/>
            <person name="Huang J."/>
            <person name="Wang M."/>
            <person name="Liu G.H."/>
            <person name="Yang H.J."/>
            <person name="Xiao X.J."/>
            <person name="Hsiao Y.Y."/>
            <person name="Wu W.L."/>
            <person name="Chen Y.Y."/>
            <person name="Mitsuda N."/>
            <person name="Ohme-Takagi M."/>
            <person name="Luo Y.B."/>
            <person name="Van de Peer Y."/>
            <person name="Liu Z.J."/>
        </authorList>
    </citation>
    <scope>NUCLEOTIDE SEQUENCE [LARGE SCALE GENOMIC DNA]</scope>
    <source>
        <tissue evidence="1">The whole plant</tissue>
    </source>
</reference>
<dbReference type="Proteomes" id="UP000233837">
    <property type="component" value="Unassembled WGS sequence"/>
</dbReference>
<keyword evidence="2" id="KW-1185">Reference proteome</keyword>
<protein>
    <submittedName>
        <fullName evidence="1">Uncharacterized protein</fullName>
    </submittedName>
</protein>
<reference evidence="1 2" key="2">
    <citation type="journal article" date="2017" name="Nature">
        <title>The Apostasia genome and the evolution of orchids.</title>
        <authorList>
            <person name="Zhang G.Q."/>
            <person name="Liu K.W."/>
            <person name="Li Z."/>
            <person name="Lohaus R."/>
            <person name="Hsiao Y.Y."/>
            <person name="Niu S.C."/>
            <person name="Wang J.Y."/>
            <person name="Lin Y.C."/>
            <person name="Xu Q."/>
            <person name="Chen L.J."/>
            <person name="Yoshida K."/>
            <person name="Fujiwara S."/>
            <person name="Wang Z.W."/>
            <person name="Zhang Y.Q."/>
            <person name="Mitsuda N."/>
            <person name="Wang M."/>
            <person name="Liu G.H."/>
            <person name="Pecoraro L."/>
            <person name="Huang H.X."/>
            <person name="Xiao X.J."/>
            <person name="Lin M."/>
            <person name="Wu X.Y."/>
            <person name="Wu W.L."/>
            <person name="Chen Y.Y."/>
            <person name="Chang S.B."/>
            <person name="Sakamoto S."/>
            <person name="Ohme-Takagi M."/>
            <person name="Yagi M."/>
            <person name="Zeng S.J."/>
            <person name="Shen C.Y."/>
            <person name="Yeh C.M."/>
            <person name="Luo Y.B."/>
            <person name="Tsai W.C."/>
            <person name="Van de Peer Y."/>
            <person name="Liu Z.J."/>
        </authorList>
    </citation>
    <scope>NUCLEOTIDE SEQUENCE [LARGE SCALE GENOMIC DNA]</scope>
    <source>
        <tissue evidence="1">The whole plant</tissue>
    </source>
</reference>
<gene>
    <name evidence="1" type="ORF">MA16_Dca022768</name>
</gene>